<reference evidence="1 2" key="1">
    <citation type="submission" date="2024-10" db="EMBL/GenBank/DDBJ databases">
        <authorList>
            <person name="Kim D."/>
        </authorList>
    </citation>
    <scope>NUCLEOTIDE SEQUENCE [LARGE SCALE GENOMIC DNA]</scope>
    <source>
        <strain evidence="1">BH-2024</strain>
    </source>
</reference>
<protein>
    <submittedName>
        <fullName evidence="1">Uncharacterized protein</fullName>
    </submittedName>
</protein>
<accession>A0ABD2IKW8</accession>
<dbReference type="Proteomes" id="UP001620626">
    <property type="component" value="Unassembled WGS sequence"/>
</dbReference>
<gene>
    <name evidence="1" type="ORF">niasHT_032993</name>
</gene>
<evidence type="ECO:0000313" key="2">
    <source>
        <dbReference type="Proteomes" id="UP001620626"/>
    </source>
</evidence>
<comment type="caution">
    <text evidence="1">The sequence shown here is derived from an EMBL/GenBank/DDBJ whole genome shotgun (WGS) entry which is preliminary data.</text>
</comment>
<organism evidence="1 2">
    <name type="scientific">Heterodera trifolii</name>
    <dbReference type="NCBI Taxonomy" id="157864"/>
    <lineage>
        <taxon>Eukaryota</taxon>
        <taxon>Metazoa</taxon>
        <taxon>Ecdysozoa</taxon>
        <taxon>Nematoda</taxon>
        <taxon>Chromadorea</taxon>
        <taxon>Rhabditida</taxon>
        <taxon>Tylenchina</taxon>
        <taxon>Tylenchomorpha</taxon>
        <taxon>Tylenchoidea</taxon>
        <taxon>Heteroderidae</taxon>
        <taxon>Heteroderinae</taxon>
        <taxon>Heterodera</taxon>
    </lineage>
</organism>
<keyword evidence="2" id="KW-1185">Reference proteome</keyword>
<dbReference type="EMBL" id="JBICBT010001213">
    <property type="protein sequence ID" value="KAL3078116.1"/>
    <property type="molecule type" value="Genomic_DNA"/>
</dbReference>
<proteinExistence type="predicted"/>
<sequence length="88" mass="10306">MSRGLQKLVIWHFLGVDIWWNDPQHSNVLVTKAHLFDWTYSEIVFTVSLDSNELAWNHFGPYKITEISNSSAVVVPIDKLEEEQSKYR</sequence>
<name>A0ABD2IKW8_9BILA</name>
<evidence type="ECO:0000313" key="1">
    <source>
        <dbReference type="EMBL" id="KAL3078116.1"/>
    </source>
</evidence>
<dbReference type="AlphaFoldDB" id="A0ABD2IKW8"/>